<dbReference type="AlphaFoldDB" id="A0A9E1GL05"/>
<dbReference type="Pfam" id="PF24692">
    <property type="entry name" value="DUF7659"/>
    <property type="match status" value="1"/>
</dbReference>
<name>A0A9E1GL05_9FIRM</name>
<dbReference type="Proteomes" id="UP000811365">
    <property type="component" value="Unassembled WGS sequence"/>
</dbReference>
<protein>
    <submittedName>
        <fullName evidence="1">Uncharacterized protein</fullName>
    </submittedName>
</protein>
<organism evidence="1 2">
    <name type="scientific">Faecalibacterium prausnitzii</name>
    <dbReference type="NCBI Taxonomy" id="853"/>
    <lineage>
        <taxon>Bacteria</taxon>
        <taxon>Bacillati</taxon>
        <taxon>Bacillota</taxon>
        <taxon>Clostridia</taxon>
        <taxon>Eubacteriales</taxon>
        <taxon>Oscillospiraceae</taxon>
        <taxon>Faecalibacterium</taxon>
    </lineage>
</organism>
<dbReference type="EMBL" id="JAGZYH010000033">
    <property type="protein sequence ID" value="MBS6622327.1"/>
    <property type="molecule type" value="Genomic_DNA"/>
</dbReference>
<sequence>MNAYAEMKKRHQEEVNALPMYWAFSDEQFDQQLKELGLTRNDTGKLCKTFGGGFCLASDAQMIADTLRGHRREMEEAISADETGDGFIKDMFLSELSNHEYTYTCEVEETVEACGFTMEQIENDERLRHGLEVAAKELREAAGFSF</sequence>
<dbReference type="InterPro" id="IPR056076">
    <property type="entry name" value="DUF7659"/>
</dbReference>
<evidence type="ECO:0000313" key="2">
    <source>
        <dbReference type="Proteomes" id="UP000811365"/>
    </source>
</evidence>
<proteinExistence type="predicted"/>
<gene>
    <name evidence="1" type="ORF">KH315_09245</name>
</gene>
<evidence type="ECO:0000313" key="1">
    <source>
        <dbReference type="EMBL" id="MBS6622327.1"/>
    </source>
</evidence>
<comment type="caution">
    <text evidence="1">The sequence shown here is derived from an EMBL/GenBank/DDBJ whole genome shotgun (WGS) entry which is preliminary data.</text>
</comment>
<reference evidence="1" key="1">
    <citation type="submission" date="2021-02" db="EMBL/GenBank/DDBJ databases">
        <title>Infant gut strain persistence is associated with maternal origin, phylogeny, and functional potential including surface adhesion and iron acquisition.</title>
        <authorList>
            <person name="Lou Y.C."/>
        </authorList>
    </citation>
    <scope>NUCLEOTIDE SEQUENCE</scope>
    <source>
        <strain evidence="1">L2_039_000G1_dasL2_039_000G1_maxbin2.maxbin.077</strain>
    </source>
</reference>
<accession>A0A9E1GL05</accession>